<evidence type="ECO:0000313" key="6">
    <source>
        <dbReference type="Proteomes" id="UP000011747"/>
    </source>
</evidence>
<dbReference type="InterPro" id="IPR050695">
    <property type="entry name" value="N-acetylmuramoyl_amidase_3"/>
</dbReference>
<dbReference type="SMART" id="SM00646">
    <property type="entry name" value="Ami_3"/>
    <property type="match status" value="1"/>
</dbReference>
<evidence type="ECO:0000313" key="5">
    <source>
        <dbReference type="EMBL" id="EHL73335.1"/>
    </source>
</evidence>
<dbReference type="Gene3D" id="2.30.30.40">
    <property type="entry name" value="SH3 Domains"/>
    <property type="match status" value="3"/>
</dbReference>
<feature type="domain" description="SH3b" evidence="4">
    <location>
        <begin position="164"/>
        <end position="227"/>
    </location>
</feature>
<dbReference type="InterPro" id="IPR003646">
    <property type="entry name" value="SH3-like_bac-type"/>
</dbReference>
<dbReference type="PANTHER" id="PTHR30404">
    <property type="entry name" value="N-ACETYLMURAMOYL-L-ALANINE AMIDASE"/>
    <property type="match status" value="1"/>
</dbReference>
<evidence type="ECO:0000259" key="4">
    <source>
        <dbReference type="PROSITE" id="PS51781"/>
    </source>
</evidence>
<dbReference type="Pfam" id="PF01520">
    <property type="entry name" value="Amidase_3"/>
    <property type="match status" value="1"/>
</dbReference>
<evidence type="ECO:0000256" key="3">
    <source>
        <dbReference type="SAM" id="SignalP"/>
    </source>
</evidence>
<dbReference type="SMART" id="SM00287">
    <property type="entry name" value="SH3b"/>
    <property type="match status" value="3"/>
</dbReference>
<feature type="domain" description="SH3b" evidence="4">
    <location>
        <begin position="94"/>
        <end position="156"/>
    </location>
</feature>
<organism evidence="5 6">
    <name type="scientific">Bacillus smithii 7_3_47FAA</name>
    <dbReference type="NCBI Taxonomy" id="665952"/>
    <lineage>
        <taxon>Bacteria</taxon>
        <taxon>Bacillati</taxon>
        <taxon>Bacillota</taxon>
        <taxon>Bacilli</taxon>
        <taxon>Bacillales</taxon>
        <taxon>Bacillaceae</taxon>
        <taxon>Bacillus</taxon>
    </lineage>
</organism>
<accession>G9QQ21</accession>
<dbReference type="Gene3D" id="3.40.630.40">
    <property type="entry name" value="Zn-dependent exopeptidases"/>
    <property type="match status" value="1"/>
</dbReference>
<dbReference type="HOGENOM" id="CLU_014322_1_0_9"/>
<feature type="domain" description="SH3b" evidence="4">
    <location>
        <begin position="25"/>
        <end position="87"/>
    </location>
</feature>
<dbReference type="SUPFAM" id="SSF53187">
    <property type="entry name" value="Zn-dependent exopeptidases"/>
    <property type="match status" value="1"/>
</dbReference>
<dbReference type="GO" id="GO:0009253">
    <property type="term" value="P:peptidoglycan catabolic process"/>
    <property type="evidence" value="ECO:0007669"/>
    <property type="project" value="InterPro"/>
</dbReference>
<sequence>MGTRFLTLFLLSLLIVLLQTSLAYANSITVNTDVVNVREGPGYSFGIIGNVKNNETYSVLESQNGWYKIELKNGTKGWIAGYLTTLAQKQSDFSRQGIIIADHVNVRNIPSEQGDIVGKLNSGDSVKAEQTKNEWVQIEYQNQTAWVNQQFIRLNDQKENVLNNRMAVVLYNNTNIRTEPSTDSAVTAKANAGDRYPINKEVGNWYEIDLSKGQTGYIASWVVAVRQANVSSQSALDPSVLKGKTIVLDPGHGGKDRGTKGASGTMEKILTLETAERLYEKLERAGTHVFLTRVDDSYIPLASRVAMSQILGADAFISIHFDSNHNQNIRGFTTYYYQPYQQRLAQAVEMQVKKASPLFSLGVKKGDFYVLRENSQPSVLLELGFLSNPQEEQTVITLPYQEQATTGIYNGLISYFSQ</sequence>
<feature type="chain" id="PRO_5003526812" description="SH3b domain-containing protein" evidence="3">
    <location>
        <begin position="26"/>
        <end position="418"/>
    </location>
</feature>
<dbReference type="InterPro" id="IPR002508">
    <property type="entry name" value="MurNAc-LAA_cat"/>
</dbReference>
<dbReference type="InterPro" id="IPR017293">
    <property type="entry name" value="N-acetylmuramoyl-L-ala_amidase"/>
</dbReference>
<dbReference type="Proteomes" id="UP000011747">
    <property type="component" value="Unassembled WGS sequence"/>
</dbReference>
<dbReference type="RefSeq" id="WP_003355478.1">
    <property type="nucleotide sequence ID" value="NZ_JH414764.1"/>
</dbReference>
<evidence type="ECO:0000256" key="2">
    <source>
        <dbReference type="ARBA" id="ARBA00023316"/>
    </source>
</evidence>
<dbReference type="EMBL" id="ACWF01000158">
    <property type="protein sequence ID" value="EHL73335.1"/>
    <property type="molecule type" value="Genomic_DNA"/>
</dbReference>
<dbReference type="PANTHER" id="PTHR30404:SF7">
    <property type="entry name" value="CELL WALL AMIDASE LYTH-RELATED"/>
    <property type="match status" value="1"/>
</dbReference>
<dbReference type="GO" id="GO:0071555">
    <property type="term" value="P:cell wall organization"/>
    <property type="evidence" value="ECO:0007669"/>
    <property type="project" value="UniProtKB-KW"/>
</dbReference>
<gene>
    <name evidence="5" type="ORF">HMPREF1015_00388</name>
</gene>
<evidence type="ECO:0000256" key="1">
    <source>
        <dbReference type="ARBA" id="ARBA00022801"/>
    </source>
</evidence>
<dbReference type="PIRSF" id="PIRSF037846">
    <property type="entry name" value="Autolysin_YrvJ_prd"/>
    <property type="match status" value="1"/>
</dbReference>
<feature type="signal peptide" evidence="3">
    <location>
        <begin position="1"/>
        <end position="25"/>
    </location>
</feature>
<dbReference type="CDD" id="cd02696">
    <property type="entry name" value="MurNAc-LAA"/>
    <property type="match status" value="1"/>
</dbReference>
<keyword evidence="6" id="KW-1185">Reference proteome</keyword>
<keyword evidence="1" id="KW-0378">Hydrolase</keyword>
<dbReference type="GO" id="GO:0030288">
    <property type="term" value="C:outer membrane-bounded periplasmic space"/>
    <property type="evidence" value="ECO:0007669"/>
    <property type="project" value="TreeGrafter"/>
</dbReference>
<name>G9QQ21_9BACI</name>
<protein>
    <recommendedName>
        <fullName evidence="4">SH3b domain-containing protein</fullName>
    </recommendedName>
</protein>
<proteinExistence type="predicted"/>
<dbReference type="AlphaFoldDB" id="G9QQ21"/>
<keyword evidence="2" id="KW-0961">Cell wall biogenesis/degradation</keyword>
<comment type="caution">
    <text evidence="5">The sequence shown here is derived from an EMBL/GenBank/DDBJ whole genome shotgun (WGS) entry which is preliminary data.</text>
</comment>
<dbReference type="GO" id="GO:0008745">
    <property type="term" value="F:N-acetylmuramoyl-L-alanine amidase activity"/>
    <property type="evidence" value="ECO:0007669"/>
    <property type="project" value="InterPro"/>
</dbReference>
<reference evidence="5 6" key="1">
    <citation type="submission" date="2011-09" db="EMBL/GenBank/DDBJ databases">
        <title>The Genome Sequence of Bacillus smithii 7_3_47FAA.</title>
        <authorList>
            <consortium name="The Broad Institute Genome Sequencing Platform"/>
            <person name="Earl A."/>
            <person name="Ward D."/>
            <person name="Feldgarden M."/>
            <person name="Gevers D."/>
            <person name="Daigneault M."/>
            <person name="Strauss J."/>
            <person name="Allen-Vercoe E."/>
            <person name="Young S.K."/>
            <person name="Zeng Q."/>
            <person name="Gargeya S."/>
            <person name="Fitzgerald M."/>
            <person name="Haas B."/>
            <person name="Abouelleil A."/>
            <person name="Alvarado L."/>
            <person name="Arachchi H.M."/>
            <person name="Berlin A."/>
            <person name="Brown A."/>
            <person name="Chapman S.B."/>
            <person name="Chen Z."/>
            <person name="Dunbar C."/>
            <person name="Freedman E."/>
            <person name="Gearin G."/>
            <person name="Goldberg J."/>
            <person name="Griggs A."/>
            <person name="Gujja S."/>
            <person name="Heiman D."/>
            <person name="Howarth C."/>
            <person name="Larson L."/>
            <person name="Lui A."/>
            <person name="MacDonald P.J.P."/>
            <person name="Montmayeur A."/>
            <person name="Murphy C."/>
            <person name="Neiman D."/>
            <person name="Pearson M."/>
            <person name="Priest M."/>
            <person name="Roberts A."/>
            <person name="Saif S."/>
            <person name="Shea T."/>
            <person name="Shenoy N."/>
            <person name="Sisk P."/>
            <person name="Stolte C."/>
            <person name="Sykes S."/>
            <person name="Wortman J."/>
            <person name="Nusbaum C."/>
            <person name="Birren B."/>
        </authorList>
    </citation>
    <scope>NUCLEOTIDE SEQUENCE [LARGE SCALE GENOMIC DNA]</scope>
    <source>
        <strain evidence="5 6">7_3_47FAA</strain>
    </source>
</reference>
<dbReference type="PATRIC" id="fig|665952.3.peg.3296"/>
<dbReference type="PROSITE" id="PS51781">
    <property type="entry name" value="SH3B"/>
    <property type="match status" value="3"/>
</dbReference>
<keyword evidence="3" id="KW-0732">Signal</keyword>
<dbReference type="Pfam" id="PF08239">
    <property type="entry name" value="SH3_3"/>
    <property type="match status" value="3"/>
</dbReference>